<keyword evidence="3" id="KW-0804">Transcription</keyword>
<dbReference type="RefSeq" id="WP_060519498.1">
    <property type="nucleotide sequence ID" value="NZ_WEIK01000012.1"/>
</dbReference>
<accession>A0A7X3JRX7</accession>
<keyword evidence="1" id="KW-0805">Transcription regulation</keyword>
<keyword evidence="4" id="KW-0472">Membrane</keyword>
<comment type="caution">
    <text evidence="6">The sequence shown here is derived from an EMBL/GenBank/DDBJ whole genome shotgun (WGS) entry which is preliminary data.</text>
</comment>
<dbReference type="EMBL" id="WEIK01000012">
    <property type="protein sequence ID" value="MVF50615.1"/>
    <property type="molecule type" value="Genomic_DNA"/>
</dbReference>
<name>A0A7X3JRX7_9PSED</name>
<dbReference type="InterPro" id="IPR016032">
    <property type="entry name" value="Sig_transdc_resp-reg_C-effctor"/>
</dbReference>
<dbReference type="PANTHER" id="PTHR44688:SF16">
    <property type="entry name" value="DNA-BINDING TRANSCRIPTIONAL ACTIVATOR DEVR_DOSR"/>
    <property type="match status" value="1"/>
</dbReference>
<evidence type="ECO:0000256" key="2">
    <source>
        <dbReference type="ARBA" id="ARBA00023125"/>
    </source>
</evidence>
<organism evidence="6 7">
    <name type="scientific">Pseudomonas monteilii</name>
    <dbReference type="NCBI Taxonomy" id="76759"/>
    <lineage>
        <taxon>Bacteria</taxon>
        <taxon>Pseudomonadati</taxon>
        <taxon>Pseudomonadota</taxon>
        <taxon>Gammaproteobacteria</taxon>
        <taxon>Pseudomonadales</taxon>
        <taxon>Pseudomonadaceae</taxon>
        <taxon>Pseudomonas</taxon>
    </lineage>
</organism>
<feature type="transmembrane region" description="Helical" evidence="4">
    <location>
        <begin position="76"/>
        <end position="96"/>
    </location>
</feature>
<keyword evidence="2" id="KW-0238">DNA-binding</keyword>
<evidence type="ECO:0000256" key="1">
    <source>
        <dbReference type="ARBA" id="ARBA00023015"/>
    </source>
</evidence>
<dbReference type="Proteomes" id="UP000440965">
    <property type="component" value="Unassembled WGS sequence"/>
</dbReference>
<evidence type="ECO:0000313" key="7">
    <source>
        <dbReference type="Proteomes" id="UP000440965"/>
    </source>
</evidence>
<gene>
    <name evidence="6" type="ORF">F9Z43_15075</name>
</gene>
<dbReference type="AlphaFoldDB" id="A0A7X3JRX7"/>
<evidence type="ECO:0000259" key="5">
    <source>
        <dbReference type="PROSITE" id="PS50043"/>
    </source>
</evidence>
<keyword evidence="4" id="KW-1133">Transmembrane helix</keyword>
<dbReference type="GO" id="GO:0006355">
    <property type="term" value="P:regulation of DNA-templated transcription"/>
    <property type="evidence" value="ECO:0007669"/>
    <property type="project" value="InterPro"/>
</dbReference>
<dbReference type="PANTHER" id="PTHR44688">
    <property type="entry name" value="DNA-BINDING TRANSCRIPTIONAL ACTIVATOR DEVR_DOSR"/>
    <property type="match status" value="1"/>
</dbReference>
<dbReference type="InterPro" id="IPR000792">
    <property type="entry name" value="Tscrpt_reg_LuxR_C"/>
</dbReference>
<dbReference type="SMART" id="SM00421">
    <property type="entry name" value="HTH_LUXR"/>
    <property type="match status" value="1"/>
</dbReference>
<evidence type="ECO:0000256" key="3">
    <source>
        <dbReference type="ARBA" id="ARBA00023163"/>
    </source>
</evidence>
<dbReference type="Gene3D" id="1.10.10.10">
    <property type="entry name" value="Winged helix-like DNA-binding domain superfamily/Winged helix DNA-binding domain"/>
    <property type="match status" value="1"/>
</dbReference>
<evidence type="ECO:0000313" key="6">
    <source>
        <dbReference type="EMBL" id="MVF50615.1"/>
    </source>
</evidence>
<proteinExistence type="predicted"/>
<protein>
    <submittedName>
        <fullName evidence="6">Response regulator transcription factor</fullName>
    </submittedName>
</protein>
<dbReference type="InterPro" id="IPR036388">
    <property type="entry name" value="WH-like_DNA-bd_sf"/>
</dbReference>
<feature type="domain" description="HTH luxR-type" evidence="5">
    <location>
        <begin position="10"/>
        <end position="75"/>
    </location>
</feature>
<sequence length="126" mass="13694">MEFVTCGSWRGILGQGLAERELSCLVAVAAGHTDKEIAQRDGLSPRSIKGRIEAAMHKLGVYKRPALVAEAMRRGLISPMILALCAILVGHSIVGIDEFTRVRRSGERKVAETRIQRRAECALAVA</sequence>
<evidence type="ECO:0000256" key="4">
    <source>
        <dbReference type="SAM" id="Phobius"/>
    </source>
</evidence>
<reference evidence="6 7" key="1">
    <citation type="submission" date="2019-10" db="EMBL/GenBank/DDBJ databases">
        <title>XDR Pseudomonas monteilii producing IMP-16 from LCR.</title>
        <authorList>
            <person name="Ballaben A."/>
            <person name="Doi Y."/>
        </authorList>
    </citation>
    <scope>NUCLEOTIDE SEQUENCE [LARGE SCALE GENOMIC DNA]</scope>
    <source>
        <strain evidence="6 7">597/14</strain>
    </source>
</reference>
<dbReference type="SUPFAM" id="SSF46894">
    <property type="entry name" value="C-terminal effector domain of the bipartite response regulators"/>
    <property type="match status" value="1"/>
</dbReference>
<dbReference type="Pfam" id="PF00196">
    <property type="entry name" value="GerE"/>
    <property type="match status" value="1"/>
</dbReference>
<dbReference type="PROSITE" id="PS50043">
    <property type="entry name" value="HTH_LUXR_2"/>
    <property type="match status" value="1"/>
</dbReference>
<dbReference type="GO" id="GO:0003677">
    <property type="term" value="F:DNA binding"/>
    <property type="evidence" value="ECO:0007669"/>
    <property type="project" value="UniProtKB-KW"/>
</dbReference>
<keyword evidence="4" id="KW-0812">Transmembrane</keyword>